<dbReference type="InterPro" id="IPR013749">
    <property type="entry name" value="PM/HMP-P_kinase-1"/>
</dbReference>
<dbReference type="GO" id="GO:0005829">
    <property type="term" value="C:cytosol"/>
    <property type="evidence" value="ECO:0007669"/>
    <property type="project" value="TreeGrafter"/>
</dbReference>
<organism evidence="7 8">
    <name type="scientific">Simiaoa sunii</name>
    <dbReference type="NCBI Taxonomy" id="2763672"/>
    <lineage>
        <taxon>Bacteria</taxon>
        <taxon>Bacillati</taxon>
        <taxon>Bacillota</taxon>
        <taxon>Clostridia</taxon>
        <taxon>Lachnospirales</taxon>
        <taxon>Lachnospiraceae</taxon>
        <taxon>Simiaoa</taxon>
    </lineage>
</organism>
<dbReference type="NCBIfam" id="NF005491">
    <property type="entry name" value="PRK07105.1"/>
    <property type="match status" value="1"/>
</dbReference>
<dbReference type="InterPro" id="IPR004625">
    <property type="entry name" value="PyrdxlKinase"/>
</dbReference>
<evidence type="ECO:0000256" key="1">
    <source>
        <dbReference type="ARBA" id="ARBA00012104"/>
    </source>
</evidence>
<reference evidence="7 8" key="1">
    <citation type="submission" date="2020-08" db="EMBL/GenBank/DDBJ databases">
        <authorList>
            <person name="Liu C."/>
            <person name="Sun Q."/>
        </authorList>
    </citation>
    <scope>NUCLEOTIDE SEQUENCE [LARGE SCALE GENOMIC DNA]</scope>
    <source>
        <strain evidence="7 8">NSJ-8</strain>
    </source>
</reference>
<keyword evidence="8" id="KW-1185">Reference proteome</keyword>
<evidence type="ECO:0000256" key="5">
    <source>
        <dbReference type="ARBA" id="ARBA00022840"/>
    </source>
</evidence>
<proteinExistence type="predicted"/>
<dbReference type="InterPro" id="IPR029056">
    <property type="entry name" value="Ribokinase-like"/>
</dbReference>
<dbReference type="PANTHER" id="PTHR10534:SF2">
    <property type="entry name" value="PYRIDOXAL KINASE"/>
    <property type="match status" value="1"/>
</dbReference>
<dbReference type="PANTHER" id="PTHR10534">
    <property type="entry name" value="PYRIDOXAL KINASE"/>
    <property type="match status" value="1"/>
</dbReference>
<evidence type="ECO:0000313" key="7">
    <source>
        <dbReference type="EMBL" id="QNM02954.1"/>
    </source>
</evidence>
<dbReference type="RefSeq" id="WP_118551037.1">
    <property type="nucleotide sequence ID" value="NZ_CP060633.1"/>
</dbReference>
<evidence type="ECO:0000256" key="2">
    <source>
        <dbReference type="ARBA" id="ARBA00022679"/>
    </source>
</evidence>
<dbReference type="EC" id="2.7.1.35" evidence="1"/>
<dbReference type="SUPFAM" id="SSF53613">
    <property type="entry name" value="Ribokinase-like"/>
    <property type="match status" value="1"/>
</dbReference>
<dbReference type="AlphaFoldDB" id="A0A7G9FWM2"/>
<feature type="domain" description="Pyridoxamine kinase/Phosphomethylpyrimidine kinase" evidence="6">
    <location>
        <begin position="68"/>
        <end position="255"/>
    </location>
</feature>
<name>A0A7G9FWM2_9FIRM</name>
<dbReference type="GO" id="GO:0008478">
    <property type="term" value="F:pyridoxal kinase activity"/>
    <property type="evidence" value="ECO:0007669"/>
    <property type="project" value="UniProtKB-EC"/>
</dbReference>
<keyword evidence="5" id="KW-0067">ATP-binding</keyword>
<dbReference type="KEGG" id="ssun:H9Q77_01965"/>
<dbReference type="Proteomes" id="UP000515981">
    <property type="component" value="Chromosome"/>
</dbReference>
<gene>
    <name evidence="7" type="ORF">H9Q77_01965</name>
</gene>
<evidence type="ECO:0000256" key="3">
    <source>
        <dbReference type="ARBA" id="ARBA00022741"/>
    </source>
</evidence>
<dbReference type="Pfam" id="PF08543">
    <property type="entry name" value="Phos_pyr_kin"/>
    <property type="match status" value="1"/>
</dbReference>
<evidence type="ECO:0000256" key="4">
    <source>
        <dbReference type="ARBA" id="ARBA00022777"/>
    </source>
</evidence>
<accession>A0A7G9FWM2</accession>
<dbReference type="Gene3D" id="3.40.1190.20">
    <property type="match status" value="1"/>
</dbReference>
<protein>
    <recommendedName>
        <fullName evidence="1">pyridoxal kinase</fullName>
        <ecNumber evidence="1">2.7.1.35</ecNumber>
    </recommendedName>
</protein>
<dbReference type="GO" id="GO:0005524">
    <property type="term" value="F:ATP binding"/>
    <property type="evidence" value="ECO:0007669"/>
    <property type="project" value="UniProtKB-KW"/>
</dbReference>
<keyword evidence="3" id="KW-0547">Nucleotide-binding</keyword>
<keyword evidence="2 7" id="KW-0808">Transferase</keyword>
<keyword evidence="4 7" id="KW-0418">Kinase</keyword>
<dbReference type="GO" id="GO:0009443">
    <property type="term" value="P:pyridoxal 5'-phosphate salvage"/>
    <property type="evidence" value="ECO:0007669"/>
    <property type="project" value="InterPro"/>
</dbReference>
<dbReference type="EMBL" id="CP060633">
    <property type="protein sequence ID" value="QNM02954.1"/>
    <property type="molecule type" value="Genomic_DNA"/>
</dbReference>
<evidence type="ECO:0000313" key="8">
    <source>
        <dbReference type="Proteomes" id="UP000515981"/>
    </source>
</evidence>
<sequence length="275" mass="30590">MAKKVLLINDLAGYGKVALSAMLPVLSYLKYETYNLPTAIVSNTLDYGKFDILDTTQYMKNTLGVWKALDFQFDAISTGFIVSKEQTQMITEFCIENAAKGVTVFTDPIMGDDGKLYNGMSEETVELMRKLISVADYIVPNYTEACYLTGTAYEADGITKEDYHKMIDALRALGTKSVVITSAIVKDSVNKAVMGYDHIENKYFQIDFDEIPVRFPGTGDIFSAIFMAKILNGETLQTATHKAMNAVRTMIMKNAENADKFKGIPLETCLEVLDE</sequence>
<evidence type="ECO:0000259" key="6">
    <source>
        <dbReference type="Pfam" id="PF08543"/>
    </source>
</evidence>